<accession>A0A955LKN2</accession>
<dbReference type="PANTHER" id="PTHR33393:SF13">
    <property type="entry name" value="PGA BIOSYNTHESIS PROTEIN CAPA"/>
    <property type="match status" value="1"/>
</dbReference>
<evidence type="ECO:0000313" key="4">
    <source>
        <dbReference type="EMBL" id="MCA9392032.1"/>
    </source>
</evidence>
<dbReference type="Gene3D" id="3.60.21.10">
    <property type="match status" value="1"/>
</dbReference>
<dbReference type="PANTHER" id="PTHR33393">
    <property type="entry name" value="POLYGLUTAMINE SYNTHESIS ACCESSORY PROTEIN RV0574C-RELATED"/>
    <property type="match status" value="1"/>
</dbReference>
<keyword evidence="2" id="KW-1133">Transmembrane helix</keyword>
<sequence length="555" mass="61867">MPTNNKQKAYLFTSVIAALLILVSAVTYLYFNVQARNGSNPVSVLFPQIKTTSVQLSPDLPVIFGDEITKFVDGNDKYYLTSTNKPEIYIKTVSDQSGSDLTGVVLYEKTFVPVTNFSSLIDETTFAKIHDAFTADDNTTFKRALLLKGNEQEIAELYNGLNGAVLFDSLDELIKNIKTNDVALVPLDMLNAHLKVLNITDELNGGLIIDPDYAANWPLSVTYIASGKRADNFATDFRGEAPINNRDPEKMTTLIMTGVTAISRGVEYSIARHDDPIYPARGVMDVLSKADITHVNSENPLFDSCEPQSEGIVLCGKTRSIANFDAIGVDIVGLTGNHRNDYGPENNLESIGHLEEHGFEYYGGGKNEEDAGKILYKTVNDTTIAFVGYAYFDSLNGPRYTSLAYDDHPGANFYSEEKVERDVKEARENADIVVVEYQFIENYSYEPIPGQIDVFEWTSNLGADLVMGVQSHQPQWVRFNERENGSEGMIFYGLGNLFFDQMWSLGTRQAIIPRFTFYDGRLISAEVMTTLLHDYAQPRFVTGKDRTAILEEVLP</sequence>
<evidence type="ECO:0000256" key="1">
    <source>
        <dbReference type="ARBA" id="ARBA00005662"/>
    </source>
</evidence>
<dbReference type="InterPro" id="IPR029052">
    <property type="entry name" value="Metallo-depent_PP-like"/>
</dbReference>
<protein>
    <submittedName>
        <fullName evidence="4">CapA family protein</fullName>
    </submittedName>
</protein>
<dbReference type="Pfam" id="PF09587">
    <property type="entry name" value="PGA_cap"/>
    <property type="match status" value="1"/>
</dbReference>
<dbReference type="InterPro" id="IPR052169">
    <property type="entry name" value="CW_Biosynth-Accessory"/>
</dbReference>
<reference evidence="4" key="1">
    <citation type="submission" date="2020-04" db="EMBL/GenBank/DDBJ databases">
        <authorList>
            <person name="Zhang T."/>
        </authorList>
    </citation>
    <scope>NUCLEOTIDE SEQUENCE</scope>
    <source>
        <strain evidence="4">HKST-UBA03</strain>
    </source>
</reference>
<evidence type="ECO:0000256" key="2">
    <source>
        <dbReference type="SAM" id="Phobius"/>
    </source>
</evidence>
<feature type="domain" description="Capsule synthesis protein CapA" evidence="3">
    <location>
        <begin position="253"/>
        <end position="501"/>
    </location>
</feature>
<dbReference type="CDD" id="cd07381">
    <property type="entry name" value="MPP_CapA"/>
    <property type="match status" value="1"/>
</dbReference>
<dbReference type="Proteomes" id="UP000751518">
    <property type="component" value="Unassembled WGS sequence"/>
</dbReference>
<name>A0A955LKN2_UNCKA</name>
<evidence type="ECO:0000259" key="3">
    <source>
        <dbReference type="SMART" id="SM00854"/>
    </source>
</evidence>
<reference evidence="4" key="2">
    <citation type="journal article" date="2021" name="Microbiome">
        <title>Successional dynamics and alternative stable states in a saline activated sludge microbial community over 9 years.</title>
        <authorList>
            <person name="Wang Y."/>
            <person name="Ye J."/>
            <person name="Ju F."/>
            <person name="Liu L."/>
            <person name="Boyd J.A."/>
            <person name="Deng Y."/>
            <person name="Parks D.H."/>
            <person name="Jiang X."/>
            <person name="Yin X."/>
            <person name="Woodcroft B.J."/>
            <person name="Tyson G.W."/>
            <person name="Hugenholtz P."/>
            <person name="Polz M.F."/>
            <person name="Zhang T."/>
        </authorList>
    </citation>
    <scope>NUCLEOTIDE SEQUENCE</scope>
    <source>
        <strain evidence="4">HKST-UBA03</strain>
    </source>
</reference>
<dbReference type="EMBL" id="JAGQKZ010000015">
    <property type="protein sequence ID" value="MCA9392032.1"/>
    <property type="molecule type" value="Genomic_DNA"/>
</dbReference>
<dbReference type="AlphaFoldDB" id="A0A955LKN2"/>
<dbReference type="InterPro" id="IPR019079">
    <property type="entry name" value="Capsule_synth_CapA"/>
</dbReference>
<comment type="similarity">
    <text evidence="1">Belongs to the CapA family.</text>
</comment>
<keyword evidence="2" id="KW-0812">Transmembrane</keyword>
<dbReference type="SMART" id="SM00854">
    <property type="entry name" value="PGA_cap"/>
    <property type="match status" value="1"/>
</dbReference>
<proteinExistence type="inferred from homology"/>
<keyword evidence="2" id="KW-0472">Membrane</keyword>
<feature type="transmembrane region" description="Helical" evidence="2">
    <location>
        <begin position="9"/>
        <end position="31"/>
    </location>
</feature>
<comment type="caution">
    <text evidence="4">The sequence shown here is derived from an EMBL/GenBank/DDBJ whole genome shotgun (WGS) entry which is preliminary data.</text>
</comment>
<evidence type="ECO:0000313" key="5">
    <source>
        <dbReference type="Proteomes" id="UP000751518"/>
    </source>
</evidence>
<organism evidence="4 5">
    <name type="scientific">candidate division WWE3 bacterium</name>
    <dbReference type="NCBI Taxonomy" id="2053526"/>
    <lineage>
        <taxon>Bacteria</taxon>
        <taxon>Katanobacteria</taxon>
    </lineage>
</organism>
<gene>
    <name evidence="4" type="ORF">KC614_02395</name>
</gene>
<dbReference type="SUPFAM" id="SSF56300">
    <property type="entry name" value="Metallo-dependent phosphatases"/>
    <property type="match status" value="1"/>
</dbReference>